<reference evidence="1" key="1">
    <citation type="submission" date="2018-05" db="EMBL/GenBank/DDBJ databases">
        <authorList>
            <person name="Lanie J.A."/>
            <person name="Ng W.-L."/>
            <person name="Kazmierczak K.M."/>
            <person name="Andrzejewski T.M."/>
            <person name="Davidsen T.M."/>
            <person name="Wayne K.J."/>
            <person name="Tettelin H."/>
            <person name="Glass J.I."/>
            <person name="Rusch D."/>
            <person name="Podicherti R."/>
            <person name="Tsui H.-C.T."/>
            <person name="Winkler M.E."/>
        </authorList>
    </citation>
    <scope>NUCLEOTIDE SEQUENCE</scope>
</reference>
<evidence type="ECO:0000313" key="1">
    <source>
        <dbReference type="EMBL" id="SVA18899.1"/>
    </source>
</evidence>
<dbReference type="EMBL" id="UINC01005075">
    <property type="protein sequence ID" value="SVA18899.1"/>
    <property type="molecule type" value="Genomic_DNA"/>
</dbReference>
<evidence type="ECO:0008006" key="2">
    <source>
        <dbReference type="Google" id="ProtNLM"/>
    </source>
</evidence>
<dbReference type="AlphaFoldDB" id="A0A381TSU5"/>
<protein>
    <recommendedName>
        <fullName evidence="2">EngC GTPase domain-containing protein</fullName>
    </recommendedName>
</protein>
<sequence>MVVATKTDLSPPAKTIEALRFAAESDGASFCTISSISGVGLADFVNWVGEQTPTDGRDTL</sequence>
<accession>A0A381TSU5</accession>
<proteinExistence type="predicted"/>
<gene>
    <name evidence="1" type="ORF">METZ01_LOCUS71753</name>
</gene>
<organism evidence="1">
    <name type="scientific">marine metagenome</name>
    <dbReference type="NCBI Taxonomy" id="408172"/>
    <lineage>
        <taxon>unclassified sequences</taxon>
        <taxon>metagenomes</taxon>
        <taxon>ecological metagenomes</taxon>
    </lineage>
</organism>
<name>A0A381TSU5_9ZZZZ</name>